<proteinExistence type="predicted"/>
<protein>
    <submittedName>
        <fullName evidence="1">Gamma-glutamyltranspeptidase</fullName>
    </submittedName>
</protein>
<organism evidence="1 2">
    <name type="scientific">Thelephora ganbajun</name>
    <name type="common">Ganba fungus</name>
    <dbReference type="NCBI Taxonomy" id="370292"/>
    <lineage>
        <taxon>Eukaryota</taxon>
        <taxon>Fungi</taxon>
        <taxon>Dikarya</taxon>
        <taxon>Basidiomycota</taxon>
        <taxon>Agaricomycotina</taxon>
        <taxon>Agaricomycetes</taxon>
        <taxon>Thelephorales</taxon>
        <taxon>Thelephoraceae</taxon>
        <taxon>Thelephora</taxon>
    </lineage>
</organism>
<evidence type="ECO:0000313" key="1">
    <source>
        <dbReference type="EMBL" id="KAF9646170.1"/>
    </source>
</evidence>
<accession>A0ACB6Z9T7</accession>
<gene>
    <name evidence="1" type="ORF">BDM02DRAFT_3119006</name>
</gene>
<sequence>MLVWSLVLSLATSALQVVQAYPNPGSPQYGSFGKHGGVATEVAECSKIGVDILAQGGSAVDAIIASSLCVGTIAAYHSGLGGGGFGLVRSVGRKGKVSYDMIDFRETAPGASDLWMYKNSTDPTASTIGGLAVGVPGELRGWEYLHKKHGKLPWAKLFEGAIKLARYGFTVNEDLAVTLNNDTYPFLTTDPVWAEVYAPNGTLLKKGDIVYRKKFAETLETFAWKGPNAFYTGEIAENIVSAAKARGGIITLKDLEDYKAITRTPVNITYRNNRIFSTVAPSSGAVVLSALKVFEVYPATAKVDDPEYDITTHRLIQATRFGYGQRTNYGDPAYTANVSALEREFLEDSTVQEIRAQINDSTTYPAPFYNPSNYVVLDDHGTSHLAAADRWGNVISLTTTINLFWGSRVMTADGIVLNNEMDDFSTPGTTNSFGFAASPANYIYPGKRPQSSISSSIAEDLETGEFKIATGSAGGSRIITATLQNLHHTLDQGLTPNASVHTSRWHDQLTNVTYFELPALANGLPGYNNRTVKFLASLKYNVTYQGISGSTSHIIGKINGTFHAFSDPRKPAGHGYAY</sequence>
<dbReference type="Proteomes" id="UP000886501">
    <property type="component" value="Unassembled WGS sequence"/>
</dbReference>
<reference evidence="1" key="2">
    <citation type="journal article" date="2020" name="Nat. Commun.">
        <title>Large-scale genome sequencing of mycorrhizal fungi provides insights into the early evolution of symbiotic traits.</title>
        <authorList>
            <person name="Miyauchi S."/>
            <person name="Kiss E."/>
            <person name="Kuo A."/>
            <person name="Drula E."/>
            <person name="Kohler A."/>
            <person name="Sanchez-Garcia M."/>
            <person name="Morin E."/>
            <person name="Andreopoulos B."/>
            <person name="Barry K.W."/>
            <person name="Bonito G."/>
            <person name="Buee M."/>
            <person name="Carver A."/>
            <person name="Chen C."/>
            <person name="Cichocki N."/>
            <person name="Clum A."/>
            <person name="Culley D."/>
            <person name="Crous P.W."/>
            <person name="Fauchery L."/>
            <person name="Girlanda M."/>
            <person name="Hayes R.D."/>
            <person name="Keri Z."/>
            <person name="LaButti K."/>
            <person name="Lipzen A."/>
            <person name="Lombard V."/>
            <person name="Magnuson J."/>
            <person name="Maillard F."/>
            <person name="Murat C."/>
            <person name="Nolan M."/>
            <person name="Ohm R.A."/>
            <person name="Pangilinan J."/>
            <person name="Pereira M.F."/>
            <person name="Perotto S."/>
            <person name="Peter M."/>
            <person name="Pfister S."/>
            <person name="Riley R."/>
            <person name="Sitrit Y."/>
            <person name="Stielow J.B."/>
            <person name="Szollosi G."/>
            <person name="Zifcakova L."/>
            <person name="Stursova M."/>
            <person name="Spatafora J.W."/>
            <person name="Tedersoo L."/>
            <person name="Vaario L.M."/>
            <person name="Yamada A."/>
            <person name="Yan M."/>
            <person name="Wang P."/>
            <person name="Xu J."/>
            <person name="Bruns T."/>
            <person name="Baldrian P."/>
            <person name="Vilgalys R."/>
            <person name="Dunand C."/>
            <person name="Henrissat B."/>
            <person name="Grigoriev I.V."/>
            <person name="Hibbett D."/>
            <person name="Nagy L.G."/>
            <person name="Martin F.M."/>
        </authorList>
    </citation>
    <scope>NUCLEOTIDE SEQUENCE</scope>
    <source>
        <strain evidence="1">P2</strain>
    </source>
</reference>
<evidence type="ECO:0000313" key="2">
    <source>
        <dbReference type="Proteomes" id="UP000886501"/>
    </source>
</evidence>
<keyword evidence="2" id="KW-1185">Reference proteome</keyword>
<dbReference type="EMBL" id="MU118065">
    <property type="protein sequence ID" value="KAF9646170.1"/>
    <property type="molecule type" value="Genomic_DNA"/>
</dbReference>
<comment type="caution">
    <text evidence="1">The sequence shown here is derived from an EMBL/GenBank/DDBJ whole genome shotgun (WGS) entry which is preliminary data.</text>
</comment>
<reference evidence="1" key="1">
    <citation type="submission" date="2019-10" db="EMBL/GenBank/DDBJ databases">
        <authorList>
            <consortium name="DOE Joint Genome Institute"/>
            <person name="Kuo A."/>
            <person name="Miyauchi S."/>
            <person name="Kiss E."/>
            <person name="Drula E."/>
            <person name="Kohler A."/>
            <person name="Sanchez-Garcia M."/>
            <person name="Andreopoulos B."/>
            <person name="Barry K.W."/>
            <person name="Bonito G."/>
            <person name="Buee M."/>
            <person name="Carver A."/>
            <person name="Chen C."/>
            <person name="Cichocki N."/>
            <person name="Clum A."/>
            <person name="Culley D."/>
            <person name="Crous P.W."/>
            <person name="Fauchery L."/>
            <person name="Girlanda M."/>
            <person name="Hayes R."/>
            <person name="Keri Z."/>
            <person name="Labutti K."/>
            <person name="Lipzen A."/>
            <person name="Lombard V."/>
            <person name="Magnuson J."/>
            <person name="Maillard F."/>
            <person name="Morin E."/>
            <person name="Murat C."/>
            <person name="Nolan M."/>
            <person name="Ohm R."/>
            <person name="Pangilinan J."/>
            <person name="Pereira M."/>
            <person name="Perotto S."/>
            <person name="Peter M."/>
            <person name="Riley R."/>
            <person name="Sitrit Y."/>
            <person name="Stielow B."/>
            <person name="Szollosi G."/>
            <person name="Zifcakova L."/>
            <person name="Stursova M."/>
            <person name="Spatafora J.W."/>
            <person name="Tedersoo L."/>
            <person name="Vaario L.-M."/>
            <person name="Yamada A."/>
            <person name="Yan M."/>
            <person name="Wang P."/>
            <person name="Xu J."/>
            <person name="Bruns T."/>
            <person name="Baldrian P."/>
            <person name="Vilgalys R."/>
            <person name="Henrissat B."/>
            <person name="Grigoriev I.V."/>
            <person name="Hibbett D."/>
            <person name="Nagy L.G."/>
            <person name="Martin F.M."/>
        </authorList>
    </citation>
    <scope>NUCLEOTIDE SEQUENCE</scope>
    <source>
        <strain evidence="1">P2</strain>
    </source>
</reference>
<name>A0ACB6Z9T7_THEGA</name>